<evidence type="ECO:0000256" key="5">
    <source>
        <dbReference type="ARBA" id="ARBA00023136"/>
    </source>
</evidence>
<feature type="compositionally biased region" description="Basic and acidic residues" evidence="6">
    <location>
        <begin position="359"/>
        <end position="369"/>
    </location>
</feature>
<dbReference type="OrthoDB" id="10056177at2759"/>
<sequence length="382" mass="42938">MRDSGQPSCFVNCSLSEALPVTCFREVVEGHRPTIFWMYFVFRVISSIALASVFPLLDAATIQMTIDHHGDIGRVKITRKWPCSVIVVFFIGSAWGVLDSFLFWFMEEDLHSETWLLGFTSTVGGICGLPVLAFATWIISKTGHNNILIFAMFVYGVRFIGYSFIYNPYYVLPLEALEAFTASLMWITATIYTSKIAPKYLATLQGIVGGMHYGIGRGAGSFIGGFMISQIGARQTWRTFGYVCFACGTIYATLQCFWLRKLRIVTEKKSVYRSAEELKHSGIDPAEDELKEMDEEEEEMLQEVAALGVFRAMSAAALSGSMVNLKKDDDAAVPDDPARLYEKSDAELSAVEDEEVFGYDERREEESNRRLPRYVNQPKARS</sequence>
<comment type="similarity">
    <text evidence="2">Belongs to the major facilitator superfamily. MFSD6 family.</text>
</comment>
<dbReference type="Pfam" id="PF12832">
    <property type="entry name" value="MFS_1_like"/>
    <property type="match status" value="1"/>
</dbReference>
<evidence type="ECO:0000313" key="9">
    <source>
        <dbReference type="EMBL" id="OQV14805.1"/>
    </source>
</evidence>
<name>A0A1W0WHX4_HYPEX</name>
<evidence type="ECO:0000256" key="2">
    <source>
        <dbReference type="ARBA" id="ARBA00005241"/>
    </source>
</evidence>
<feature type="transmembrane region" description="Helical" evidence="7">
    <location>
        <begin position="81"/>
        <end position="104"/>
    </location>
</feature>
<proteinExistence type="inferred from homology"/>
<feature type="transmembrane region" description="Helical" evidence="7">
    <location>
        <begin position="36"/>
        <end position="60"/>
    </location>
</feature>
<organism evidence="9 10">
    <name type="scientific">Hypsibius exemplaris</name>
    <name type="common">Freshwater tardigrade</name>
    <dbReference type="NCBI Taxonomy" id="2072580"/>
    <lineage>
        <taxon>Eukaryota</taxon>
        <taxon>Metazoa</taxon>
        <taxon>Ecdysozoa</taxon>
        <taxon>Tardigrada</taxon>
        <taxon>Eutardigrada</taxon>
        <taxon>Parachela</taxon>
        <taxon>Hypsibioidea</taxon>
        <taxon>Hypsibiidae</taxon>
        <taxon>Hypsibius</taxon>
    </lineage>
</organism>
<feature type="transmembrane region" description="Helical" evidence="7">
    <location>
        <begin position="239"/>
        <end position="259"/>
    </location>
</feature>
<dbReference type="Proteomes" id="UP000192578">
    <property type="component" value="Unassembled WGS sequence"/>
</dbReference>
<evidence type="ECO:0000256" key="4">
    <source>
        <dbReference type="ARBA" id="ARBA00022989"/>
    </source>
</evidence>
<evidence type="ECO:0000256" key="7">
    <source>
        <dbReference type="SAM" id="Phobius"/>
    </source>
</evidence>
<gene>
    <name evidence="9" type="ORF">BV898_10957</name>
</gene>
<feature type="transmembrane region" description="Helical" evidence="7">
    <location>
        <begin position="171"/>
        <end position="193"/>
    </location>
</feature>
<dbReference type="SUPFAM" id="SSF103473">
    <property type="entry name" value="MFS general substrate transporter"/>
    <property type="match status" value="1"/>
</dbReference>
<keyword evidence="3 7" id="KW-0812">Transmembrane</keyword>
<accession>A0A1W0WHX4</accession>
<keyword evidence="5 7" id="KW-0472">Membrane</keyword>
<keyword evidence="10" id="KW-1185">Reference proteome</keyword>
<dbReference type="InterPro" id="IPR051717">
    <property type="entry name" value="MFS_MFSD6"/>
</dbReference>
<evidence type="ECO:0000256" key="1">
    <source>
        <dbReference type="ARBA" id="ARBA00004141"/>
    </source>
</evidence>
<dbReference type="InterPro" id="IPR036259">
    <property type="entry name" value="MFS_trans_sf"/>
</dbReference>
<evidence type="ECO:0000259" key="8">
    <source>
        <dbReference type="Pfam" id="PF12832"/>
    </source>
</evidence>
<evidence type="ECO:0000256" key="3">
    <source>
        <dbReference type="ARBA" id="ARBA00022692"/>
    </source>
</evidence>
<feature type="region of interest" description="Disordered" evidence="6">
    <location>
        <begin position="352"/>
        <end position="382"/>
    </location>
</feature>
<dbReference type="GO" id="GO:0016020">
    <property type="term" value="C:membrane"/>
    <property type="evidence" value="ECO:0007669"/>
    <property type="project" value="UniProtKB-SubCell"/>
</dbReference>
<feature type="transmembrane region" description="Helical" evidence="7">
    <location>
        <begin position="214"/>
        <end position="233"/>
    </location>
</feature>
<dbReference type="PANTHER" id="PTHR16172:SF41">
    <property type="entry name" value="MAJOR FACILITATOR SUPERFAMILY DOMAIN-CONTAINING PROTEIN 6-LIKE"/>
    <property type="match status" value="1"/>
</dbReference>
<protein>
    <recommendedName>
        <fullName evidence="8">Major facilitator superfamily associated domain-containing protein</fullName>
    </recommendedName>
</protein>
<feature type="domain" description="Major facilitator superfamily associated" evidence="8">
    <location>
        <begin position="85"/>
        <end position="238"/>
    </location>
</feature>
<dbReference type="EMBL" id="MTYJ01000098">
    <property type="protein sequence ID" value="OQV14805.1"/>
    <property type="molecule type" value="Genomic_DNA"/>
</dbReference>
<dbReference type="InterPro" id="IPR024989">
    <property type="entry name" value="MFS_assoc_dom"/>
</dbReference>
<reference evidence="10" key="1">
    <citation type="submission" date="2017-01" db="EMBL/GenBank/DDBJ databases">
        <title>Comparative genomics of anhydrobiosis in the tardigrade Hypsibius dujardini.</title>
        <authorList>
            <person name="Yoshida Y."/>
            <person name="Koutsovoulos G."/>
            <person name="Laetsch D."/>
            <person name="Stevens L."/>
            <person name="Kumar S."/>
            <person name="Horikawa D."/>
            <person name="Ishino K."/>
            <person name="Komine S."/>
            <person name="Tomita M."/>
            <person name="Blaxter M."/>
            <person name="Arakawa K."/>
        </authorList>
    </citation>
    <scope>NUCLEOTIDE SEQUENCE [LARGE SCALE GENOMIC DNA]</scope>
    <source>
        <strain evidence="10">Z151</strain>
    </source>
</reference>
<comment type="subcellular location">
    <subcellularLocation>
        <location evidence="1">Membrane</location>
        <topology evidence="1">Multi-pass membrane protein</topology>
    </subcellularLocation>
</comment>
<evidence type="ECO:0000256" key="6">
    <source>
        <dbReference type="SAM" id="MobiDB-lite"/>
    </source>
</evidence>
<dbReference type="PANTHER" id="PTHR16172">
    <property type="entry name" value="MAJOR FACILITATOR SUPERFAMILY DOMAIN-CONTAINING PROTEIN 6-LIKE"/>
    <property type="match status" value="1"/>
</dbReference>
<dbReference type="Gene3D" id="1.20.1250.20">
    <property type="entry name" value="MFS general substrate transporter like domains"/>
    <property type="match status" value="1"/>
</dbReference>
<keyword evidence="4 7" id="KW-1133">Transmembrane helix</keyword>
<feature type="transmembrane region" description="Helical" evidence="7">
    <location>
        <begin position="147"/>
        <end position="165"/>
    </location>
</feature>
<evidence type="ECO:0000313" key="10">
    <source>
        <dbReference type="Proteomes" id="UP000192578"/>
    </source>
</evidence>
<dbReference type="AlphaFoldDB" id="A0A1W0WHX4"/>
<feature type="transmembrane region" description="Helical" evidence="7">
    <location>
        <begin position="116"/>
        <end position="140"/>
    </location>
</feature>
<comment type="caution">
    <text evidence="9">The sequence shown here is derived from an EMBL/GenBank/DDBJ whole genome shotgun (WGS) entry which is preliminary data.</text>
</comment>